<dbReference type="EMBL" id="VLLB01000003">
    <property type="protein sequence ID" value="TWI66293.1"/>
    <property type="molecule type" value="Genomic_DNA"/>
</dbReference>
<keyword evidence="1" id="KW-0732">Signal</keyword>
<proteinExistence type="predicted"/>
<reference evidence="2 3" key="1">
    <citation type="journal article" date="2015" name="Stand. Genomic Sci.">
        <title>Genomic Encyclopedia of Bacterial and Archaeal Type Strains, Phase III: the genomes of soil and plant-associated and newly described type strains.</title>
        <authorList>
            <person name="Whitman W.B."/>
            <person name="Woyke T."/>
            <person name="Klenk H.P."/>
            <person name="Zhou Y."/>
            <person name="Lilburn T.G."/>
            <person name="Beck B.J."/>
            <person name="De Vos P."/>
            <person name="Vandamme P."/>
            <person name="Eisen J.A."/>
            <person name="Garrity G."/>
            <person name="Hugenholtz P."/>
            <person name="Kyrpides N.C."/>
        </authorList>
    </citation>
    <scope>NUCLEOTIDE SEQUENCE [LARGE SCALE GENOMIC DNA]</scope>
    <source>
        <strain evidence="2 3">CGMCC 1.10822</strain>
    </source>
</reference>
<feature type="chain" id="PRO_5021797871" description="Ig-like domain-containing protein" evidence="1">
    <location>
        <begin position="27"/>
        <end position="709"/>
    </location>
</feature>
<dbReference type="OrthoDB" id="9774579at2"/>
<dbReference type="PANTHER" id="PTHR13833:SF71">
    <property type="entry name" value="NHL DOMAIN-CONTAINING PROTEIN"/>
    <property type="match status" value="1"/>
</dbReference>
<dbReference type="PANTHER" id="PTHR13833">
    <property type="match status" value="1"/>
</dbReference>
<dbReference type="Gene3D" id="2.120.10.30">
    <property type="entry name" value="TolB, C-terminal domain"/>
    <property type="match status" value="4"/>
</dbReference>
<dbReference type="Proteomes" id="UP000318431">
    <property type="component" value="Unassembled WGS sequence"/>
</dbReference>
<feature type="signal peptide" evidence="1">
    <location>
        <begin position="1"/>
        <end position="26"/>
    </location>
</feature>
<dbReference type="InterPro" id="IPR035986">
    <property type="entry name" value="PKD_dom_sf"/>
</dbReference>
<dbReference type="RefSeq" id="WP_145648934.1">
    <property type="nucleotide sequence ID" value="NZ_VLLB01000003.1"/>
</dbReference>
<dbReference type="AlphaFoldDB" id="A0A562RBK0"/>
<accession>A0A562RBK0</accession>
<sequence>MTSTIFTLHGMARLAAATALSLTLSACGGGGSGGGSDTAPPPVTPPAITLAVTSSAPATTVSGKAVTLTASGAGSTTVNWQLAAGSPGSLSAATGESVRYLAPASGATTATATITASAGSATKSVTVTVYPDPGAPRLDIIAGDAGGIGTVDARGTLARFSTLRGVAMEASGGVLVAEDGALRRVTSDASVSTLALNAPADGFQRTSVAPPPSGLQALLVFAEVDRGPGTVLVRRLGGDGQVATLATLTIAPGDDFHLLGTTDGTLYGIQHERIVTISSTGAVATLVGTVTGTAQPAAVDGTARVARFGSINAVASDPQGNLYVIDGTLVREVSPAGTVTTLAGTTVGGPPQDGNGSQARFLAPFGVAVDIQGNLLVLDTMSGSTGTALRKVTQAGAVTSSVLAGEAPAGILGNGNTRVIIVRSAQLDTLNADGTTTPFAGNQPRTGTTVNGTGTAAHIDAATYLMAGDGQGNLYLADTPAANGQGTYPSGLTLRKVTPDGVVSTFLTSALVHRPTGLVSDASGNLYLSEGQAAAFGSPGSGGGAIYKITPQGAIALLAGSGEQTDAKVDGTGSAARFILPSLVGIDADGNLYASDRVSVTGTGAGVPVPYRKITPAGVVTTLEASALPAGLRTVRDADGNAYTIEDRLVYRTTPAGVKTVVAGTAGSSFTYVGALPGKLENPRALVATGPYSFALLSGSAVVRLVVPH</sequence>
<protein>
    <recommendedName>
        <fullName evidence="4">Ig-like domain-containing protein</fullName>
    </recommendedName>
</protein>
<evidence type="ECO:0000256" key="1">
    <source>
        <dbReference type="SAM" id="SignalP"/>
    </source>
</evidence>
<keyword evidence="3" id="KW-1185">Reference proteome</keyword>
<dbReference type="SUPFAM" id="SSF49299">
    <property type="entry name" value="PKD domain"/>
    <property type="match status" value="1"/>
</dbReference>
<evidence type="ECO:0008006" key="4">
    <source>
        <dbReference type="Google" id="ProtNLM"/>
    </source>
</evidence>
<organism evidence="2 3">
    <name type="scientific">Pseudoduganella lurida</name>
    <dbReference type="NCBI Taxonomy" id="1036180"/>
    <lineage>
        <taxon>Bacteria</taxon>
        <taxon>Pseudomonadati</taxon>
        <taxon>Pseudomonadota</taxon>
        <taxon>Betaproteobacteria</taxon>
        <taxon>Burkholderiales</taxon>
        <taxon>Oxalobacteraceae</taxon>
        <taxon>Telluria group</taxon>
        <taxon>Pseudoduganella</taxon>
    </lineage>
</organism>
<evidence type="ECO:0000313" key="3">
    <source>
        <dbReference type="Proteomes" id="UP000318431"/>
    </source>
</evidence>
<name>A0A562RBK0_9BURK</name>
<evidence type="ECO:0000313" key="2">
    <source>
        <dbReference type="EMBL" id="TWI66293.1"/>
    </source>
</evidence>
<gene>
    <name evidence="2" type="ORF">IP91_02105</name>
</gene>
<comment type="caution">
    <text evidence="2">The sequence shown here is derived from an EMBL/GenBank/DDBJ whole genome shotgun (WGS) entry which is preliminary data.</text>
</comment>
<dbReference type="InterPro" id="IPR011042">
    <property type="entry name" value="6-blade_b-propeller_TolB-like"/>
</dbReference>
<dbReference type="SUPFAM" id="SSF63829">
    <property type="entry name" value="Calcium-dependent phosphotriesterase"/>
    <property type="match status" value="2"/>
</dbReference>